<protein>
    <submittedName>
        <fullName evidence="1">Uncharacterized protein</fullName>
    </submittedName>
</protein>
<dbReference type="EMBL" id="SMKX01000219">
    <property type="protein sequence ID" value="TDD44972.1"/>
    <property type="molecule type" value="Genomic_DNA"/>
</dbReference>
<gene>
    <name evidence="1" type="ORF">E1263_39680</name>
</gene>
<name>A0A4R4YN86_9ACTN</name>
<accession>A0A4R4YN86</accession>
<dbReference type="InterPro" id="IPR046026">
    <property type="entry name" value="DUF5984"/>
</dbReference>
<dbReference type="AlphaFoldDB" id="A0A4R4YN86"/>
<dbReference type="OrthoDB" id="8216186at2"/>
<dbReference type="Pfam" id="PF19446">
    <property type="entry name" value="DUF5984"/>
    <property type="match status" value="1"/>
</dbReference>
<comment type="caution">
    <text evidence="1">The sequence shown here is derived from an EMBL/GenBank/DDBJ whole genome shotgun (WGS) entry which is preliminary data.</text>
</comment>
<proteinExistence type="predicted"/>
<keyword evidence="2" id="KW-1185">Reference proteome</keyword>
<sequence length="235" mass="26895">MRFRFGFHPLAEVGLWGGDKPTLHWFGLTDGWYWIELGDVRLLKFAADYDIPYVDYYVVRLWEDLLALLPAALEDVPTDLLGFLESDGRDWCDVESEAADAAIDCWSDRSLNFSYLRESPSLRCWRTGNDLTIDWNAPTNFAEPRTLRTTVTVADFVTAVDELHATLMAAMEARAIEVEASPRAGVDLDLPNLHREHQDRAQWLTRARSRIRTTDWTAVRTGATQLRPDAHARRD</sequence>
<reference evidence="1 2" key="1">
    <citation type="submission" date="2019-03" db="EMBL/GenBank/DDBJ databases">
        <title>Draft genome sequences of novel Actinobacteria.</title>
        <authorList>
            <person name="Sahin N."/>
            <person name="Ay H."/>
            <person name="Saygin H."/>
        </authorList>
    </citation>
    <scope>NUCLEOTIDE SEQUENCE [LARGE SCALE GENOMIC DNA]</scope>
    <source>
        <strain evidence="1 2">JCM 13523</strain>
    </source>
</reference>
<organism evidence="1 2">
    <name type="scientific">Kribbella antibiotica</name>
    <dbReference type="NCBI Taxonomy" id="190195"/>
    <lineage>
        <taxon>Bacteria</taxon>
        <taxon>Bacillati</taxon>
        <taxon>Actinomycetota</taxon>
        <taxon>Actinomycetes</taxon>
        <taxon>Propionibacteriales</taxon>
        <taxon>Kribbellaceae</taxon>
        <taxon>Kribbella</taxon>
    </lineage>
</organism>
<dbReference type="Proteomes" id="UP000295124">
    <property type="component" value="Unassembled WGS sequence"/>
</dbReference>
<evidence type="ECO:0000313" key="2">
    <source>
        <dbReference type="Proteomes" id="UP000295124"/>
    </source>
</evidence>
<evidence type="ECO:0000313" key="1">
    <source>
        <dbReference type="EMBL" id="TDD44972.1"/>
    </source>
</evidence>